<keyword evidence="1" id="KW-0732">Signal</keyword>
<evidence type="ECO:0000313" key="3">
    <source>
        <dbReference type="Proteomes" id="UP000694401"/>
    </source>
</evidence>
<evidence type="ECO:0000256" key="1">
    <source>
        <dbReference type="SAM" id="SignalP"/>
    </source>
</evidence>
<accession>A0A8D2NQX9</accession>
<dbReference type="Ensembl" id="ENSZLMT00000002666.1">
    <property type="protein sequence ID" value="ENSZLMP00000002570.1"/>
    <property type="gene ID" value="ENSZLMG00000001901.1"/>
</dbReference>
<reference evidence="2" key="1">
    <citation type="submission" date="2025-08" db="UniProtKB">
        <authorList>
            <consortium name="Ensembl"/>
        </authorList>
    </citation>
    <scope>IDENTIFICATION</scope>
</reference>
<name>A0A8D2NQX9_ZOSLA</name>
<keyword evidence="3" id="KW-1185">Reference proteome</keyword>
<protein>
    <recommendedName>
        <fullName evidence="4">VMO1 protein</fullName>
    </recommendedName>
</protein>
<dbReference type="Pfam" id="PF03762">
    <property type="entry name" value="VOMI"/>
    <property type="match status" value="1"/>
</dbReference>
<dbReference type="SUPFAM" id="SSF51092">
    <property type="entry name" value="Vitelline membrane outer protein-I (VMO-I)"/>
    <property type="match status" value="1"/>
</dbReference>
<proteinExistence type="predicted"/>
<evidence type="ECO:0000313" key="2">
    <source>
        <dbReference type="Ensembl" id="ENSZLMP00000002570.1"/>
    </source>
</evidence>
<dbReference type="Gene3D" id="2.100.10.20">
    <property type="entry name" value="Vitelline membrane outer layer protein I (VOMI)"/>
    <property type="match status" value="1"/>
</dbReference>
<organism evidence="2 3">
    <name type="scientific">Zosterops lateralis melanops</name>
    <dbReference type="NCBI Taxonomy" id="1220523"/>
    <lineage>
        <taxon>Eukaryota</taxon>
        <taxon>Metazoa</taxon>
        <taxon>Chordata</taxon>
        <taxon>Craniata</taxon>
        <taxon>Vertebrata</taxon>
        <taxon>Euteleostomi</taxon>
        <taxon>Archelosauria</taxon>
        <taxon>Archosauria</taxon>
        <taxon>Dinosauria</taxon>
        <taxon>Saurischia</taxon>
        <taxon>Theropoda</taxon>
        <taxon>Coelurosauria</taxon>
        <taxon>Aves</taxon>
        <taxon>Neognathae</taxon>
        <taxon>Neoaves</taxon>
        <taxon>Telluraves</taxon>
        <taxon>Australaves</taxon>
        <taxon>Passeriformes</taxon>
        <taxon>Sylvioidea</taxon>
        <taxon>Zosteropidae</taxon>
        <taxon>Zosterops</taxon>
    </lineage>
</organism>
<evidence type="ECO:0008006" key="4">
    <source>
        <dbReference type="Google" id="ProtNLM"/>
    </source>
</evidence>
<dbReference type="Proteomes" id="UP000694401">
    <property type="component" value="Unassembled WGS sequence"/>
</dbReference>
<reference evidence="2" key="2">
    <citation type="submission" date="2025-09" db="UniProtKB">
        <authorList>
            <consortium name="Ensembl"/>
        </authorList>
    </citation>
    <scope>IDENTIFICATION</scope>
</reference>
<dbReference type="InterPro" id="IPR005515">
    <property type="entry name" value="VOMI"/>
</dbReference>
<feature type="signal peptide" evidence="1">
    <location>
        <begin position="1"/>
        <end position="24"/>
    </location>
</feature>
<dbReference type="InterPro" id="IPR036706">
    <property type="entry name" value="VOMI_sf"/>
</dbReference>
<sequence>MALSPHPWVALVALVALVAPLARGWDSSAPTATLSVENGGHWGQWGDPEFCPGRSFARGFQLKVGTPGDTWGH</sequence>
<dbReference type="AlphaFoldDB" id="A0A8D2NQX9"/>
<feature type="chain" id="PRO_5034881920" description="VMO1 protein" evidence="1">
    <location>
        <begin position="25"/>
        <end position="73"/>
    </location>
</feature>